<evidence type="ECO:0000313" key="1">
    <source>
        <dbReference type="EMBL" id="CAH9132437.1"/>
    </source>
</evidence>
<dbReference type="EMBL" id="CAMAPF010000969">
    <property type="protein sequence ID" value="CAH9132437.1"/>
    <property type="molecule type" value="Genomic_DNA"/>
</dbReference>
<protein>
    <recommendedName>
        <fullName evidence="3">Retropepsins domain-containing protein</fullName>
    </recommendedName>
</protein>
<keyword evidence="2" id="KW-1185">Reference proteome</keyword>
<evidence type="ECO:0008006" key="3">
    <source>
        <dbReference type="Google" id="ProtNLM"/>
    </source>
</evidence>
<dbReference type="PANTHER" id="PTHR33240:SF15">
    <property type="entry name" value="GAG-PRO-LIKE PROTEIN"/>
    <property type="match status" value="1"/>
</dbReference>
<comment type="caution">
    <text evidence="1">The sequence shown here is derived from an EMBL/GenBank/DDBJ whole genome shotgun (WGS) entry which is preliminary data.</text>
</comment>
<accession>A0AAV0FAA1</accession>
<dbReference type="AlphaFoldDB" id="A0AAV0FAA1"/>
<dbReference type="InterPro" id="IPR021109">
    <property type="entry name" value="Peptidase_aspartic_dom_sf"/>
</dbReference>
<dbReference type="PANTHER" id="PTHR33240">
    <property type="entry name" value="OS08G0508500 PROTEIN"/>
    <property type="match status" value="1"/>
</dbReference>
<dbReference type="Gene3D" id="2.40.70.10">
    <property type="entry name" value="Acid Proteases"/>
    <property type="match status" value="1"/>
</dbReference>
<dbReference type="CDD" id="cd00303">
    <property type="entry name" value="retropepsin_like"/>
    <property type="match status" value="1"/>
</dbReference>
<dbReference type="SUPFAM" id="SSF50630">
    <property type="entry name" value="Acid proteases"/>
    <property type="match status" value="1"/>
</dbReference>
<dbReference type="Proteomes" id="UP001152523">
    <property type="component" value="Unassembled WGS sequence"/>
</dbReference>
<organism evidence="1 2">
    <name type="scientific">Cuscuta epithymum</name>
    <dbReference type="NCBI Taxonomy" id="186058"/>
    <lineage>
        <taxon>Eukaryota</taxon>
        <taxon>Viridiplantae</taxon>
        <taxon>Streptophyta</taxon>
        <taxon>Embryophyta</taxon>
        <taxon>Tracheophyta</taxon>
        <taxon>Spermatophyta</taxon>
        <taxon>Magnoliopsida</taxon>
        <taxon>eudicotyledons</taxon>
        <taxon>Gunneridae</taxon>
        <taxon>Pentapetalae</taxon>
        <taxon>asterids</taxon>
        <taxon>lamiids</taxon>
        <taxon>Solanales</taxon>
        <taxon>Convolvulaceae</taxon>
        <taxon>Cuscuteae</taxon>
        <taxon>Cuscuta</taxon>
        <taxon>Cuscuta subgen. Cuscuta</taxon>
    </lineage>
</organism>
<evidence type="ECO:0000313" key="2">
    <source>
        <dbReference type="Proteomes" id="UP001152523"/>
    </source>
</evidence>
<feature type="non-terminal residue" evidence="1">
    <location>
        <position position="171"/>
    </location>
</feature>
<dbReference type="Pfam" id="PF13650">
    <property type="entry name" value="Asp_protease_2"/>
    <property type="match status" value="1"/>
</dbReference>
<name>A0AAV0FAA1_9ASTE</name>
<proteinExistence type="predicted"/>
<gene>
    <name evidence="1" type="ORF">CEPIT_LOCUS32177</name>
</gene>
<reference evidence="1" key="1">
    <citation type="submission" date="2022-07" db="EMBL/GenBank/DDBJ databases">
        <authorList>
            <person name="Macas J."/>
            <person name="Novak P."/>
            <person name="Neumann P."/>
        </authorList>
    </citation>
    <scope>NUCLEOTIDE SEQUENCE</scope>
</reference>
<sequence length="171" mass="18934">MSPVPHRDELVISMDINNAVVRRVLVDTGSSVNVLYWEAFEGMKLRKDQLAPLRTPLSGFTGDCIDAEGTIGLPVEIGDGPHTTRIRMTFVVVRLKCAHNAILGRPGLEDLEAICSVRHSCIKFPTETGVGVARTDPHMARACHTKAMERFNEREARVNSISEKARQADNR</sequence>